<dbReference type="InterPro" id="IPR013597">
    <property type="entry name" value="Mat_intron_G2"/>
</dbReference>
<evidence type="ECO:0000313" key="2">
    <source>
        <dbReference type="EMBL" id="GCE96535.1"/>
    </source>
</evidence>
<dbReference type="Gene3D" id="1.10.30.50">
    <property type="match status" value="1"/>
</dbReference>
<evidence type="ECO:0000313" key="3">
    <source>
        <dbReference type="Proteomes" id="UP000326169"/>
    </source>
</evidence>
<dbReference type="InterPro" id="IPR043502">
    <property type="entry name" value="DNA/RNA_pol_sf"/>
</dbReference>
<dbReference type="SUPFAM" id="SSF56672">
    <property type="entry name" value="DNA/RNA polymerases"/>
    <property type="match status" value="1"/>
</dbReference>
<gene>
    <name evidence="2" type="ORF">NIES46_46070</name>
</gene>
<dbReference type="EMBL" id="BIMW01000195">
    <property type="protein sequence ID" value="GCE96535.1"/>
    <property type="molecule type" value="Genomic_DNA"/>
</dbReference>
<sequence>MNHDYLLSKIHCPSSLKRDLKQWLKAGVLDNGVFEDTESGTPQGGVISPILANIALLGMVRLIETMYPKEKGVKVKATLIRYADDFVVISSSLEIIEQCKTAISEWLKPVGLEIKPEKTRICHTLKPIEYDGKTENPGFDFLGFNIRQYPVGKYKSGKTGGTASRLIEHKTHIKPSNKAVKAHTEVIKGVIKQHKTTPQSALISKLNPIIRGWSNYYSAVVSSETFNKLDHIIWQMLRAWTVSRCGKASHEKLKNYFRHGTIKLSNGKERHEDWLFQTKDGLHLFKHNWTPIVRHTLIRPDATLYDGNWTYWATRKGRAIDTPNRVAKLLKKQKGRCTWCGQYFTPSDLIEVDHVVPRSQGGKDEYKNLQILHRHTRDNKTALDERDVAVLLTKRRSN</sequence>
<dbReference type="PANTHER" id="PTHR34047">
    <property type="entry name" value="NUCLEAR INTRON MATURASE 1, MITOCHONDRIAL-RELATED"/>
    <property type="match status" value="1"/>
</dbReference>
<dbReference type="CDD" id="cd00085">
    <property type="entry name" value="HNHc"/>
    <property type="match status" value="1"/>
</dbReference>
<reference evidence="2 3" key="1">
    <citation type="journal article" date="2019" name="J Genomics">
        <title>The Draft Genome of a Hydrogen-producing Cyanobacterium, Arthrospira platensis NIES-46.</title>
        <authorList>
            <person name="Suzuki S."/>
            <person name="Yamaguchi H."/>
            <person name="Kawachi M."/>
        </authorList>
    </citation>
    <scope>NUCLEOTIDE SEQUENCE [LARGE SCALE GENOMIC DNA]</scope>
    <source>
        <strain evidence="2 3">NIES-46</strain>
    </source>
</reference>
<dbReference type="SMART" id="SM00507">
    <property type="entry name" value="HNHc"/>
    <property type="match status" value="1"/>
</dbReference>
<dbReference type="PROSITE" id="PS50878">
    <property type="entry name" value="RT_POL"/>
    <property type="match status" value="1"/>
</dbReference>
<keyword evidence="3" id="KW-1185">Reference proteome</keyword>
<dbReference type="InterPro" id="IPR051083">
    <property type="entry name" value="GrpII_Intron_Splice-Mob/Def"/>
</dbReference>
<protein>
    <submittedName>
        <fullName evidence="2">Reverse transcriptase</fullName>
    </submittedName>
</protein>
<dbReference type="CDD" id="cd01651">
    <property type="entry name" value="RT_G2_intron"/>
    <property type="match status" value="1"/>
</dbReference>
<proteinExistence type="predicted"/>
<dbReference type="InterPro" id="IPR000477">
    <property type="entry name" value="RT_dom"/>
</dbReference>
<dbReference type="InterPro" id="IPR003615">
    <property type="entry name" value="HNH_nuc"/>
</dbReference>
<keyword evidence="2" id="KW-0808">Transferase</keyword>
<dbReference type="Pfam" id="PF01844">
    <property type="entry name" value="HNH"/>
    <property type="match status" value="1"/>
</dbReference>
<dbReference type="Pfam" id="PF08388">
    <property type="entry name" value="GIIM"/>
    <property type="match status" value="1"/>
</dbReference>
<keyword evidence="2" id="KW-0548">Nucleotidyltransferase</keyword>
<dbReference type="InterPro" id="IPR002711">
    <property type="entry name" value="HNH"/>
</dbReference>
<dbReference type="RefSeq" id="WP_152088734.1">
    <property type="nucleotide sequence ID" value="NZ_BIMW01000195.1"/>
</dbReference>
<keyword evidence="2" id="KW-0695">RNA-directed DNA polymerase</keyword>
<name>A0A5M3TDM4_LIMPL</name>
<accession>A0A5M3TDM4</accession>
<dbReference type="Pfam" id="PF00078">
    <property type="entry name" value="RVT_1"/>
    <property type="match status" value="1"/>
</dbReference>
<dbReference type="Proteomes" id="UP000326169">
    <property type="component" value="Unassembled WGS sequence"/>
</dbReference>
<feature type="domain" description="Reverse transcriptase" evidence="1">
    <location>
        <begin position="1"/>
        <end position="146"/>
    </location>
</feature>
<dbReference type="PANTHER" id="PTHR34047:SF10">
    <property type="entry name" value="GROUP II INTRON-ASSOCIATED OPEN READING FRAME"/>
    <property type="match status" value="1"/>
</dbReference>
<organism evidence="2 3">
    <name type="scientific">Limnospira platensis NIES-46</name>
    <dbReference type="NCBI Taxonomy" id="1236695"/>
    <lineage>
        <taxon>Bacteria</taxon>
        <taxon>Bacillati</taxon>
        <taxon>Cyanobacteriota</taxon>
        <taxon>Cyanophyceae</taxon>
        <taxon>Oscillatoriophycideae</taxon>
        <taxon>Oscillatoriales</taxon>
        <taxon>Sirenicapillariaceae</taxon>
        <taxon>Limnospira</taxon>
    </lineage>
</organism>
<dbReference type="GO" id="GO:0003964">
    <property type="term" value="F:RNA-directed DNA polymerase activity"/>
    <property type="evidence" value="ECO:0007669"/>
    <property type="project" value="UniProtKB-KW"/>
</dbReference>
<comment type="caution">
    <text evidence="2">The sequence shown here is derived from an EMBL/GenBank/DDBJ whole genome shotgun (WGS) entry which is preliminary data.</text>
</comment>
<evidence type="ECO:0000259" key="1">
    <source>
        <dbReference type="PROSITE" id="PS50878"/>
    </source>
</evidence>